<name>A0A1A9W104_9MUSC</name>
<dbReference type="AlphaFoldDB" id="A0A1A9W104"/>
<protein>
    <recommendedName>
        <fullName evidence="5">GOLD domain-containing protein</fullName>
    </recommendedName>
</protein>
<evidence type="ECO:0000256" key="2">
    <source>
        <dbReference type="SAM" id="SignalP"/>
    </source>
</evidence>
<reference evidence="4" key="1">
    <citation type="submission" date="2014-03" db="EMBL/GenBank/DDBJ databases">
        <authorList>
            <person name="Aksoy S."/>
            <person name="Warren W."/>
            <person name="Wilson R.K."/>
        </authorList>
    </citation>
    <scope>NUCLEOTIDE SEQUENCE [LARGE SCALE GENOMIC DNA]</scope>
    <source>
        <strain evidence="4">IAEA</strain>
    </source>
</reference>
<organism evidence="3 4">
    <name type="scientific">Glossina brevipalpis</name>
    <dbReference type="NCBI Taxonomy" id="37001"/>
    <lineage>
        <taxon>Eukaryota</taxon>
        <taxon>Metazoa</taxon>
        <taxon>Ecdysozoa</taxon>
        <taxon>Arthropoda</taxon>
        <taxon>Hexapoda</taxon>
        <taxon>Insecta</taxon>
        <taxon>Pterygota</taxon>
        <taxon>Neoptera</taxon>
        <taxon>Endopterygota</taxon>
        <taxon>Diptera</taxon>
        <taxon>Brachycera</taxon>
        <taxon>Muscomorpha</taxon>
        <taxon>Hippoboscoidea</taxon>
        <taxon>Glossinidae</taxon>
        <taxon>Glossina</taxon>
    </lineage>
</organism>
<sequence>MILLMLILFSSALAVEAKEIIESAKINKVNYMEPGKLYKIEPKREDRLFSDNNLHIFCDRANNKSIRYFFGNVELNLNIVVNNYEQYAGTTPEEVQKNFDERRSSFTFHLFSWKCTRFKVSPFVSSCFGMNVPTSYSLELIILPMEFFQVIAAVLSLVFHFNVLKVKLFGKSIKMILCEKERKTNSEELQKSLCHY</sequence>
<evidence type="ECO:0000313" key="3">
    <source>
        <dbReference type="EnsemblMetazoa" id="GBRI002410-PA"/>
    </source>
</evidence>
<keyword evidence="1" id="KW-1133">Transmembrane helix</keyword>
<keyword evidence="4" id="KW-1185">Reference proteome</keyword>
<reference evidence="3" key="2">
    <citation type="submission" date="2020-05" db="UniProtKB">
        <authorList>
            <consortium name="EnsemblMetazoa"/>
        </authorList>
    </citation>
    <scope>IDENTIFICATION</scope>
    <source>
        <strain evidence="3">IAEA</strain>
    </source>
</reference>
<evidence type="ECO:0000313" key="4">
    <source>
        <dbReference type="Proteomes" id="UP000091820"/>
    </source>
</evidence>
<proteinExistence type="predicted"/>
<evidence type="ECO:0008006" key="5">
    <source>
        <dbReference type="Google" id="ProtNLM"/>
    </source>
</evidence>
<accession>A0A1A9W104</accession>
<keyword evidence="2" id="KW-0732">Signal</keyword>
<feature type="signal peptide" evidence="2">
    <location>
        <begin position="1"/>
        <end position="17"/>
    </location>
</feature>
<evidence type="ECO:0000256" key="1">
    <source>
        <dbReference type="SAM" id="Phobius"/>
    </source>
</evidence>
<feature type="chain" id="PRO_5008399838" description="GOLD domain-containing protein" evidence="2">
    <location>
        <begin position="18"/>
        <end position="196"/>
    </location>
</feature>
<feature type="transmembrane region" description="Helical" evidence="1">
    <location>
        <begin position="140"/>
        <end position="164"/>
    </location>
</feature>
<keyword evidence="1" id="KW-0812">Transmembrane</keyword>
<keyword evidence="1" id="KW-0472">Membrane</keyword>
<dbReference type="VEuPathDB" id="VectorBase:GBRI002410"/>
<dbReference type="Proteomes" id="UP000091820">
    <property type="component" value="Unassembled WGS sequence"/>
</dbReference>
<dbReference type="EnsemblMetazoa" id="GBRI002410-RA">
    <property type="protein sequence ID" value="GBRI002410-PA"/>
    <property type="gene ID" value="GBRI002410"/>
</dbReference>